<evidence type="ECO:0000256" key="1">
    <source>
        <dbReference type="SAM" id="Phobius"/>
    </source>
</evidence>
<protein>
    <submittedName>
        <fullName evidence="2">Uncharacterized protein</fullName>
    </submittedName>
</protein>
<feature type="transmembrane region" description="Helical" evidence="1">
    <location>
        <begin position="21"/>
        <end position="39"/>
    </location>
</feature>
<dbReference type="AlphaFoldDB" id="A0A2T3HPH7"/>
<organism evidence="2 3">
    <name type="scientific">Pedobacter yulinensis</name>
    <dbReference type="NCBI Taxonomy" id="2126353"/>
    <lineage>
        <taxon>Bacteria</taxon>
        <taxon>Pseudomonadati</taxon>
        <taxon>Bacteroidota</taxon>
        <taxon>Sphingobacteriia</taxon>
        <taxon>Sphingobacteriales</taxon>
        <taxon>Sphingobacteriaceae</taxon>
        <taxon>Pedobacter</taxon>
    </lineage>
</organism>
<gene>
    <name evidence="2" type="ORF">C7T94_06115</name>
</gene>
<proteinExistence type="predicted"/>
<accession>A0A2T3HPH7</accession>
<sequence>MEKTLIAEMKTSTTNGRHKRVLLQWLAIYPVITLILLLLDEHLRPFTLPVRTLILTVLVVPIMGYVVMPVYAKFSVPGSTNW</sequence>
<evidence type="ECO:0000313" key="2">
    <source>
        <dbReference type="EMBL" id="PST84291.1"/>
    </source>
</evidence>
<dbReference type="RefSeq" id="WP_107214390.1">
    <property type="nucleotide sequence ID" value="NZ_KZ686268.1"/>
</dbReference>
<dbReference type="OrthoDB" id="772949at2"/>
<dbReference type="EMBL" id="PYLS01000004">
    <property type="protein sequence ID" value="PST84291.1"/>
    <property type="molecule type" value="Genomic_DNA"/>
</dbReference>
<reference evidence="2 3" key="1">
    <citation type="submission" date="2018-03" db="EMBL/GenBank/DDBJ databases">
        <authorList>
            <person name="Keele B.F."/>
        </authorList>
    </citation>
    <scope>NUCLEOTIDE SEQUENCE [LARGE SCALE GENOMIC DNA]</scope>
    <source>
        <strain evidence="2 3">YL28-9</strain>
    </source>
</reference>
<keyword evidence="1" id="KW-0472">Membrane</keyword>
<name>A0A2T3HPH7_9SPHI</name>
<evidence type="ECO:0000313" key="3">
    <source>
        <dbReference type="Proteomes" id="UP000240912"/>
    </source>
</evidence>
<keyword evidence="1" id="KW-0812">Transmembrane</keyword>
<dbReference type="Proteomes" id="UP000240912">
    <property type="component" value="Unassembled WGS sequence"/>
</dbReference>
<keyword evidence="1" id="KW-1133">Transmembrane helix</keyword>
<feature type="transmembrane region" description="Helical" evidence="1">
    <location>
        <begin position="51"/>
        <end position="72"/>
    </location>
</feature>
<comment type="caution">
    <text evidence="2">The sequence shown here is derived from an EMBL/GenBank/DDBJ whole genome shotgun (WGS) entry which is preliminary data.</text>
</comment>
<keyword evidence="3" id="KW-1185">Reference proteome</keyword>